<evidence type="ECO:0000256" key="1">
    <source>
        <dbReference type="SAM" id="MobiDB-lite"/>
    </source>
</evidence>
<keyword evidence="3" id="KW-1185">Reference proteome</keyword>
<organism evidence="2 3">
    <name type="scientific">Egicoccus halophilus</name>
    <dbReference type="NCBI Taxonomy" id="1670830"/>
    <lineage>
        <taxon>Bacteria</taxon>
        <taxon>Bacillati</taxon>
        <taxon>Actinomycetota</taxon>
        <taxon>Nitriliruptoria</taxon>
        <taxon>Egicoccales</taxon>
        <taxon>Egicoccaceae</taxon>
        <taxon>Egicoccus</taxon>
    </lineage>
</organism>
<gene>
    <name evidence="2" type="ORF">GCM10011354_18390</name>
</gene>
<feature type="region of interest" description="Disordered" evidence="1">
    <location>
        <begin position="69"/>
        <end position="130"/>
    </location>
</feature>
<accession>A0A8J3A805</accession>
<proteinExistence type="predicted"/>
<evidence type="ECO:0000313" key="2">
    <source>
        <dbReference type="EMBL" id="GGI06298.1"/>
    </source>
</evidence>
<sequence>MVPRAARAPAAFGAHLRPVPGAPSGRVGDRGTVATVVGPGQEAPVRSLGPRLVATATLLTLLAGCEGGNGATTPGAGPAPADPAPDDPAADEPGTGDPGADEPDAGAPDAEGNGEQEEADPGLSPPPGAIVLTERDDGAEVAVAPGEEVVLRLAHDWSWDTPRTGAALLEVATVDHLVDPGYAEWLLRAVGEGRAEVHVDGEPACDDPEDCPPRTLTYLVEVGPGEPLSAPTGD</sequence>
<dbReference type="Proteomes" id="UP000650511">
    <property type="component" value="Unassembled WGS sequence"/>
</dbReference>
<reference evidence="2" key="1">
    <citation type="journal article" date="2014" name="Int. J. Syst. Evol. Microbiol.">
        <title>Complete genome sequence of Corynebacterium casei LMG S-19264T (=DSM 44701T), isolated from a smear-ripened cheese.</title>
        <authorList>
            <consortium name="US DOE Joint Genome Institute (JGI-PGF)"/>
            <person name="Walter F."/>
            <person name="Albersmeier A."/>
            <person name="Kalinowski J."/>
            <person name="Ruckert C."/>
        </authorList>
    </citation>
    <scope>NUCLEOTIDE SEQUENCE</scope>
    <source>
        <strain evidence="2">CGMCC 1.14988</strain>
    </source>
</reference>
<protein>
    <submittedName>
        <fullName evidence="2">Uncharacterized protein</fullName>
    </submittedName>
</protein>
<name>A0A8J3A805_9ACTN</name>
<dbReference type="EMBL" id="BMHA01000006">
    <property type="protein sequence ID" value="GGI06298.1"/>
    <property type="molecule type" value="Genomic_DNA"/>
</dbReference>
<evidence type="ECO:0000313" key="3">
    <source>
        <dbReference type="Proteomes" id="UP000650511"/>
    </source>
</evidence>
<reference evidence="2" key="2">
    <citation type="submission" date="2020-09" db="EMBL/GenBank/DDBJ databases">
        <authorList>
            <person name="Sun Q."/>
            <person name="Zhou Y."/>
        </authorList>
    </citation>
    <scope>NUCLEOTIDE SEQUENCE</scope>
    <source>
        <strain evidence="2">CGMCC 1.14988</strain>
    </source>
</reference>
<dbReference type="AlphaFoldDB" id="A0A8J3A805"/>
<comment type="caution">
    <text evidence="2">The sequence shown here is derived from an EMBL/GenBank/DDBJ whole genome shotgun (WGS) entry which is preliminary data.</text>
</comment>